<accession>A0A9X2BAC8</accession>
<proteinExistence type="predicted"/>
<evidence type="ECO:0000313" key="2">
    <source>
        <dbReference type="EMBL" id="MCJ8208652.1"/>
    </source>
</evidence>
<name>A0A9X2BAC8_9SPHI</name>
<keyword evidence="1" id="KW-1133">Transmembrane helix</keyword>
<gene>
    <name evidence="2" type="ORF">MUY27_02965</name>
</gene>
<dbReference type="EMBL" id="JALJEJ010000001">
    <property type="protein sequence ID" value="MCJ8208652.1"/>
    <property type="molecule type" value="Genomic_DNA"/>
</dbReference>
<dbReference type="Proteomes" id="UP001139450">
    <property type="component" value="Unassembled WGS sequence"/>
</dbReference>
<evidence type="ECO:0000313" key="3">
    <source>
        <dbReference type="Proteomes" id="UP001139450"/>
    </source>
</evidence>
<comment type="caution">
    <text evidence="2">The sequence shown here is derived from an EMBL/GenBank/DDBJ whole genome shotgun (WGS) entry which is preliminary data.</text>
</comment>
<keyword evidence="3" id="KW-1185">Reference proteome</keyword>
<protein>
    <recommendedName>
        <fullName evidence="4">Holin</fullName>
    </recommendedName>
</protein>
<reference evidence="2" key="1">
    <citation type="submission" date="2022-04" db="EMBL/GenBank/DDBJ databases">
        <title>Mucilaginibacter sp. RS28 isolated from freshwater.</title>
        <authorList>
            <person name="Ko S.-R."/>
        </authorList>
    </citation>
    <scope>NUCLEOTIDE SEQUENCE</scope>
    <source>
        <strain evidence="2">RS28</strain>
    </source>
</reference>
<sequence length="77" mass="8212">MKTLSTLWQRLKSETPPFFKRAQVFGASLVAFGTTLTQIAGIPDKVPTILISVGTAITAIAQFAVKQTDSSREASNG</sequence>
<organism evidence="2 3">
    <name type="scientific">Mucilaginibacter straminoryzae</name>
    <dbReference type="NCBI Taxonomy" id="2932774"/>
    <lineage>
        <taxon>Bacteria</taxon>
        <taxon>Pseudomonadati</taxon>
        <taxon>Bacteroidota</taxon>
        <taxon>Sphingobacteriia</taxon>
        <taxon>Sphingobacteriales</taxon>
        <taxon>Sphingobacteriaceae</taxon>
        <taxon>Mucilaginibacter</taxon>
    </lineage>
</organism>
<keyword evidence="1" id="KW-0812">Transmembrane</keyword>
<dbReference type="RefSeq" id="WP_245128481.1">
    <property type="nucleotide sequence ID" value="NZ_JALJEJ010000001.1"/>
</dbReference>
<evidence type="ECO:0000256" key="1">
    <source>
        <dbReference type="SAM" id="Phobius"/>
    </source>
</evidence>
<keyword evidence="1" id="KW-0472">Membrane</keyword>
<feature type="transmembrane region" description="Helical" evidence="1">
    <location>
        <begin position="21"/>
        <end position="40"/>
    </location>
</feature>
<feature type="transmembrane region" description="Helical" evidence="1">
    <location>
        <begin position="46"/>
        <end position="65"/>
    </location>
</feature>
<evidence type="ECO:0008006" key="4">
    <source>
        <dbReference type="Google" id="ProtNLM"/>
    </source>
</evidence>
<dbReference type="AlphaFoldDB" id="A0A9X2BAC8"/>